<dbReference type="InterPro" id="IPR023393">
    <property type="entry name" value="START-like_dom_sf"/>
</dbReference>
<gene>
    <name evidence="1" type="ORF">ACFY05_23040</name>
</gene>
<name>A0ABW6VD41_MICFU</name>
<protein>
    <recommendedName>
        <fullName evidence="3">SRPBCC family protein</fullName>
    </recommendedName>
</protein>
<proteinExistence type="predicted"/>
<reference evidence="1 2" key="1">
    <citation type="submission" date="2024-10" db="EMBL/GenBank/DDBJ databases">
        <title>The Natural Products Discovery Center: Release of the First 8490 Sequenced Strains for Exploring Actinobacteria Biosynthetic Diversity.</title>
        <authorList>
            <person name="Kalkreuter E."/>
            <person name="Kautsar S.A."/>
            <person name="Yang D."/>
            <person name="Bader C.D."/>
            <person name="Teijaro C.N."/>
            <person name="Fluegel L."/>
            <person name="Davis C.M."/>
            <person name="Simpson J.R."/>
            <person name="Lauterbach L."/>
            <person name="Steele A.D."/>
            <person name="Gui C."/>
            <person name="Meng S."/>
            <person name="Li G."/>
            <person name="Viehrig K."/>
            <person name="Ye F."/>
            <person name="Su P."/>
            <person name="Kiefer A.F."/>
            <person name="Nichols A."/>
            <person name="Cepeda A.J."/>
            <person name="Yan W."/>
            <person name="Fan B."/>
            <person name="Jiang Y."/>
            <person name="Adhikari A."/>
            <person name="Zheng C.-J."/>
            <person name="Schuster L."/>
            <person name="Cowan T.M."/>
            <person name="Smanski M.J."/>
            <person name="Chevrette M.G."/>
            <person name="De Carvalho L.P.S."/>
            <person name="Shen B."/>
        </authorList>
    </citation>
    <scope>NUCLEOTIDE SEQUENCE [LARGE SCALE GENOMIC DNA]</scope>
    <source>
        <strain evidence="1 2">NPDC001281</strain>
    </source>
</reference>
<dbReference type="EMBL" id="JBIAXI010000014">
    <property type="protein sequence ID" value="MFF4775734.1"/>
    <property type="molecule type" value="Genomic_DNA"/>
</dbReference>
<sequence length="159" mass="17695">MAWIRSATDRSVVIRTDRGRLRALLADVVGCGRLMPGVEELERVGDDLYHYRLARVSNGAVAFTPDYVARFDLTDPDAIAWEPHGDHTFRSWGTFLMQDGPTPGEVRLRIDTRSEAWVDVAPVVLVLIEPFAQKESDEVTEGFLAAIKNAAEARLTEIA</sequence>
<evidence type="ECO:0000313" key="1">
    <source>
        <dbReference type="EMBL" id="MFF4775734.1"/>
    </source>
</evidence>
<dbReference type="SUPFAM" id="SSF55961">
    <property type="entry name" value="Bet v1-like"/>
    <property type="match status" value="1"/>
</dbReference>
<accession>A0ABW6VD41</accession>
<dbReference type="Proteomes" id="UP001602119">
    <property type="component" value="Unassembled WGS sequence"/>
</dbReference>
<evidence type="ECO:0000313" key="2">
    <source>
        <dbReference type="Proteomes" id="UP001602119"/>
    </source>
</evidence>
<comment type="caution">
    <text evidence="1">The sequence shown here is derived from an EMBL/GenBank/DDBJ whole genome shotgun (WGS) entry which is preliminary data.</text>
</comment>
<keyword evidence="2" id="KW-1185">Reference proteome</keyword>
<evidence type="ECO:0008006" key="3">
    <source>
        <dbReference type="Google" id="ProtNLM"/>
    </source>
</evidence>
<dbReference type="Gene3D" id="3.30.530.20">
    <property type="match status" value="1"/>
</dbReference>
<dbReference type="RefSeq" id="WP_066941450.1">
    <property type="nucleotide sequence ID" value="NZ_BBYK01000047.1"/>
</dbReference>
<organism evidence="1 2">
    <name type="scientific">Microtetraspora fusca</name>
    <dbReference type="NCBI Taxonomy" id="1997"/>
    <lineage>
        <taxon>Bacteria</taxon>
        <taxon>Bacillati</taxon>
        <taxon>Actinomycetota</taxon>
        <taxon>Actinomycetes</taxon>
        <taxon>Streptosporangiales</taxon>
        <taxon>Streptosporangiaceae</taxon>
        <taxon>Microtetraspora</taxon>
    </lineage>
</organism>